<sequence>MKVKKRCNSCNAGDRGLSAPGSRPPPPRRRPAVAPPPPTRRARASHDSHAPPAG</sequence>
<organism evidence="2 3">
    <name type="scientific">Plutella xylostella</name>
    <name type="common">Diamondback moth</name>
    <name type="synonym">Plutella maculipennis</name>
    <dbReference type="NCBI Taxonomy" id="51655"/>
    <lineage>
        <taxon>Eukaryota</taxon>
        <taxon>Metazoa</taxon>
        <taxon>Ecdysozoa</taxon>
        <taxon>Arthropoda</taxon>
        <taxon>Hexapoda</taxon>
        <taxon>Insecta</taxon>
        <taxon>Pterygota</taxon>
        <taxon>Neoptera</taxon>
        <taxon>Endopterygota</taxon>
        <taxon>Lepidoptera</taxon>
        <taxon>Glossata</taxon>
        <taxon>Ditrysia</taxon>
        <taxon>Yponomeutoidea</taxon>
        <taxon>Plutellidae</taxon>
        <taxon>Plutella</taxon>
    </lineage>
</organism>
<name>A0ABQ7QQ80_PLUXY</name>
<proteinExistence type="predicted"/>
<evidence type="ECO:0000256" key="1">
    <source>
        <dbReference type="SAM" id="MobiDB-lite"/>
    </source>
</evidence>
<comment type="caution">
    <text evidence="2">The sequence shown here is derived from an EMBL/GenBank/DDBJ whole genome shotgun (WGS) entry which is preliminary data.</text>
</comment>
<dbReference type="EMBL" id="JAHIBW010000010">
    <property type="protein sequence ID" value="KAG7307161.1"/>
    <property type="molecule type" value="Genomic_DNA"/>
</dbReference>
<dbReference type="Proteomes" id="UP000823941">
    <property type="component" value="Chromosome 10"/>
</dbReference>
<gene>
    <name evidence="2" type="ORF">JYU34_007311</name>
</gene>
<feature type="region of interest" description="Disordered" evidence="1">
    <location>
        <begin position="1"/>
        <end position="54"/>
    </location>
</feature>
<evidence type="ECO:0000313" key="3">
    <source>
        <dbReference type="Proteomes" id="UP000823941"/>
    </source>
</evidence>
<reference evidence="2 3" key="1">
    <citation type="submission" date="2021-06" db="EMBL/GenBank/DDBJ databases">
        <title>A haploid diamondback moth (Plutella xylostella L.) genome assembly resolves 31 chromosomes and identifies a diamide resistance mutation.</title>
        <authorList>
            <person name="Ward C.M."/>
            <person name="Perry K.D."/>
            <person name="Baker G."/>
            <person name="Powis K."/>
            <person name="Heckel D.G."/>
            <person name="Baxter S.W."/>
        </authorList>
    </citation>
    <scope>NUCLEOTIDE SEQUENCE [LARGE SCALE GENOMIC DNA]</scope>
    <source>
        <strain evidence="2 3">LV</strain>
        <tissue evidence="2">Single pupa</tissue>
    </source>
</reference>
<feature type="compositionally biased region" description="Basic and acidic residues" evidence="1">
    <location>
        <begin position="44"/>
        <end position="54"/>
    </location>
</feature>
<protein>
    <submittedName>
        <fullName evidence="2">Uncharacterized protein</fullName>
    </submittedName>
</protein>
<accession>A0ABQ7QQ80</accession>
<evidence type="ECO:0000313" key="2">
    <source>
        <dbReference type="EMBL" id="KAG7307161.1"/>
    </source>
</evidence>
<keyword evidence="3" id="KW-1185">Reference proteome</keyword>